<dbReference type="PANTHER" id="PTHR31047">
    <property type="entry name" value="MEIOTICALLY UP-REGULATED GENE 157 PROTEIN"/>
    <property type="match status" value="1"/>
</dbReference>
<accession>A0ABY5P8G4</accession>
<protein>
    <submittedName>
        <fullName evidence="1">Glycoside hydrolase family 125 protein</fullName>
    </submittedName>
</protein>
<keyword evidence="2" id="KW-1185">Reference proteome</keyword>
<dbReference type="PANTHER" id="PTHR31047:SF0">
    <property type="entry name" value="MEIOTICALLY UP-REGULATED GENE 157 PROTEIN"/>
    <property type="match status" value="1"/>
</dbReference>
<dbReference type="Proteomes" id="UP001315967">
    <property type="component" value="Chromosome"/>
</dbReference>
<dbReference type="InterPro" id="IPR012341">
    <property type="entry name" value="6hp_glycosidase-like_sf"/>
</dbReference>
<evidence type="ECO:0000313" key="1">
    <source>
        <dbReference type="EMBL" id="UUX35032.1"/>
    </source>
</evidence>
<dbReference type="InterPro" id="IPR008928">
    <property type="entry name" value="6-hairpin_glycosidase_sf"/>
</dbReference>
<name>A0ABY5P8G4_9LACT</name>
<organism evidence="1 2">
    <name type="scientific">Fundicoccus culcitae</name>
    <dbReference type="NCBI Taxonomy" id="2969821"/>
    <lineage>
        <taxon>Bacteria</taxon>
        <taxon>Bacillati</taxon>
        <taxon>Bacillota</taxon>
        <taxon>Bacilli</taxon>
        <taxon>Lactobacillales</taxon>
        <taxon>Aerococcaceae</taxon>
        <taxon>Fundicoccus</taxon>
    </lineage>
</organism>
<evidence type="ECO:0000313" key="2">
    <source>
        <dbReference type="Proteomes" id="UP001315967"/>
    </source>
</evidence>
<dbReference type="GO" id="GO:0016787">
    <property type="term" value="F:hydrolase activity"/>
    <property type="evidence" value="ECO:0007669"/>
    <property type="project" value="UniProtKB-KW"/>
</dbReference>
<dbReference type="SUPFAM" id="SSF48208">
    <property type="entry name" value="Six-hairpin glycosidases"/>
    <property type="match status" value="1"/>
</dbReference>
<keyword evidence="1" id="KW-0378">Hydrolase</keyword>
<sequence>MQLSEKVYQYLDEVVAKTAQDNPKWGEVFKKCFLNTLETTVKINDDGTVFVLTGDIPAMWLRDSTAQVRPYLLLAAMDQQIADIIAGLVEQQFRYIIHDPYANAFNRTADGSGHQDDHTDMTPMIWERKYEIDSLCFPIQLAYLLYKNTGRTDHFNATFVDGVTAIVNLWIVEQDHTQSPYTFVRDTDREEDTLINEGRGSQVAVTGMTWSGFRPSDDRCEYHYLVPSNMFAVVVLDYLVELADVAKLPSELVEKIQTLRSEIQVGIEAHAIVEDKAGNQVFAYEVDGLGNYSLTDDPNVPSLLSLPYLGYCSEDDPVYQATRRLIFSHENPYYYEGTYASGLGSSHTWDQYIWPIALSMEGLTTSDRAKKRQLLDTLVNTDGGTYLMHESFDVNDPTKYTREWFSWANMMFCELVLDYYGQQVKR</sequence>
<dbReference type="EMBL" id="CP102453">
    <property type="protein sequence ID" value="UUX35032.1"/>
    <property type="molecule type" value="Genomic_DNA"/>
</dbReference>
<dbReference type="InterPro" id="IPR008313">
    <property type="entry name" value="GH125"/>
</dbReference>
<gene>
    <name evidence="1" type="ORF">NRE15_05155</name>
</gene>
<dbReference type="Pfam" id="PF06824">
    <property type="entry name" value="Glyco_hydro_125"/>
    <property type="match status" value="1"/>
</dbReference>
<reference evidence="1 2" key="1">
    <citation type="submission" date="2022-08" db="EMBL/GenBank/DDBJ databases">
        <title>Aerococcaceae sp. nov isolated from spoiled eye mask.</title>
        <authorList>
            <person name="Zhou G."/>
            <person name="Xie X.-B."/>
            <person name="Shi Q.-S."/>
            <person name="Wang Y.-S."/>
            <person name="Wen X."/>
            <person name="Peng H."/>
            <person name="Yang X.-J."/>
            <person name="Tao H.-B."/>
            <person name="Huang X.-M."/>
        </authorList>
    </citation>
    <scope>NUCLEOTIDE SEQUENCE [LARGE SCALE GENOMIC DNA]</scope>
    <source>
        <strain evidence="2">DM20194951</strain>
    </source>
</reference>
<proteinExistence type="predicted"/>
<dbReference type="Gene3D" id="1.50.10.10">
    <property type="match status" value="1"/>
</dbReference>
<dbReference type="PIRSF" id="PIRSF028846">
    <property type="entry name" value="UCP028846"/>
    <property type="match status" value="1"/>
</dbReference>
<dbReference type="SMART" id="SM01149">
    <property type="entry name" value="DUF1237"/>
    <property type="match status" value="1"/>
</dbReference>
<dbReference type="RefSeq" id="WP_313794525.1">
    <property type="nucleotide sequence ID" value="NZ_CP102453.1"/>
</dbReference>